<evidence type="ECO:0000313" key="3">
    <source>
        <dbReference type="Proteomes" id="UP000001288"/>
    </source>
</evidence>
<dbReference type="KEGG" id="lmt:LMRG_00698"/>
<accession>A0A0H3GG80</accession>
<dbReference type="GeneID" id="87012401"/>
<organism evidence="2 3">
    <name type="scientific">Listeria monocytogenes serotype 1/2a (strain 10403S)</name>
    <dbReference type="NCBI Taxonomy" id="393133"/>
    <lineage>
        <taxon>Bacteria</taxon>
        <taxon>Bacillati</taxon>
        <taxon>Bacillota</taxon>
        <taxon>Bacilli</taxon>
        <taxon>Bacillales</taxon>
        <taxon>Listeriaceae</taxon>
        <taxon>Listeria</taxon>
    </lineage>
</organism>
<name>A0A0H3GG80_LISM4</name>
<evidence type="ECO:0000256" key="1">
    <source>
        <dbReference type="SAM" id="Phobius"/>
    </source>
</evidence>
<keyword evidence="1" id="KW-0472">Membrane</keyword>
<dbReference type="RefSeq" id="WP_003723550.1">
    <property type="nucleotide sequence ID" value="NC_017544.1"/>
</dbReference>
<reference evidence="3" key="1">
    <citation type="submission" date="2010-04" db="EMBL/GenBank/DDBJ databases">
        <title>The genome sequence of Listeria monocytogenes strain 10403S.</title>
        <authorList>
            <consortium name="The Broad Institute Genome Sequencing Platform"/>
            <consortium name="The Broad Institute Genome Sequencing Center for Infectious Disease"/>
            <person name="Borowsky M."/>
            <person name="Borodovsky M."/>
            <person name="Young S.K."/>
            <person name="Zeng Q."/>
            <person name="Koehrsen M."/>
            <person name="Fitzgerald M."/>
            <person name="Wiedmann M."/>
            <person name="Swaminathan B."/>
            <person name="Lauer P."/>
            <person name="Portnoy D."/>
            <person name="Cossart P."/>
            <person name="Buchrieser C."/>
            <person name="Higgins D."/>
            <person name="Abouelleil A."/>
            <person name="Alvarado L."/>
            <person name="Arachchi H.M."/>
            <person name="Berlin A."/>
            <person name="Borenstein D."/>
            <person name="Brown A."/>
            <person name="Chapman S.B."/>
            <person name="Chen Z."/>
            <person name="Dunbar C.D."/>
            <person name="Engels R."/>
            <person name="Freedman E."/>
            <person name="Gearin G."/>
            <person name="Gellesch M."/>
            <person name="Goldberg J."/>
            <person name="Griggs A."/>
            <person name="Gujja S."/>
            <person name="Heilman E."/>
            <person name="Heiman D."/>
            <person name="Howarth C."/>
            <person name="Jen D."/>
            <person name="Larson L."/>
            <person name="Lui A."/>
            <person name="MacDonald J."/>
            <person name="Mehta T."/>
            <person name="Montmayeur A."/>
            <person name="Neiman D."/>
            <person name="Park D."/>
            <person name="Pearson M."/>
            <person name="Priest M."/>
            <person name="Richards J."/>
            <person name="Roberts A."/>
            <person name="Saif S."/>
            <person name="Shea T."/>
            <person name="Shenoy N."/>
            <person name="Sisk P."/>
            <person name="Stolte C."/>
            <person name="Sykes S."/>
            <person name="Walk T."/>
            <person name="White J."/>
            <person name="Yandava C."/>
            <person name="Haas B."/>
            <person name="Nusbaum C."/>
            <person name="Birren B."/>
        </authorList>
    </citation>
    <scope>NUCLEOTIDE SEQUENCE [LARGE SCALE GENOMIC DNA]</scope>
    <source>
        <strain evidence="3">10403S</strain>
    </source>
</reference>
<feature type="transmembrane region" description="Helical" evidence="1">
    <location>
        <begin position="7"/>
        <end position="28"/>
    </location>
</feature>
<dbReference type="EMBL" id="CP002002">
    <property type="protein sequence ID" value="AEO06235.1"/>
    <property type="molecule type" value="Genomic_DNA"/>
</dbReference>
<dbReference type="AlphaFoldDB" id="A0A0H3GG80"/>
<keyword evidence="1" id="KW-0812">Transmembrane</keyword>
<proteinExistence type="predicted"/>
<evidence type="ECO:0000313" key="2">
    <source>
        <dbReference type="EMBL" id="AEO06235.1"/>
    </source>
</evidence>
<protein>
    <submittedName>
        <fullName evidence="2">Uncharacterized protein</fullName>
    </submittedName>
</protein>
<keyword evidence="1" id="KW-1133">Transmembrane helix</keyword>
<dbReference type="HOGENOM" id="CLU_2862403_0_0_9"/>
<dbReference type="Proteomes" id="UP000001288">
    <property type="component" value="Chromosome"/>
</dbReference>
<gene>
    <name evidence="2" type="ordered locus">LMRG_00698</name>
</gene>
<sequence length="64" mass="7173">MKISKPAYLVLLVVGLVFVFLGLSNIGISIFWDFSDLENLMVGGLLIIIGLITLRIRYSFKKRG</sequence>
<feature type="transmembrane region" description="Helical" evidence="1">
    <location>
        <begin position="40"/>
        <end position="58"/>
    </location>
</feature>